<keyword evidence="2" id="KW-1185">Reference proteome</keyword>
<gene>
    <name evidence="1" type="ORF">L596_008251</name>
</gene>
<proteinExistence type="predicted"/>
<organism evidence="1 2">
    <name type="scientific">Steinernema carpocapsae</name>
    <name type="common">Entomopathogenic nematode</name>
    <dbReference type="NCBI Taxonomy" id="34508"/>
    <lineage>
        <taxon>Eukaryota</taxon>
        <taxon>Metazoa</taxon>
        <taxon>Ecdysozoa</taxon>
        <taxon>Nematoda</taxon>
        <taxon>Chromadorea</taxon>
        <taxon>Rhabditida</taxon>
        <taxon>Tylenchina</taxon>
        <taxon>Panagrolaimomorpha</taxon>
        <taxon>Strongyloidoidea</taxon>
        <taxon>Steinernematidae</taxon>
        <taxon>Steinernema</taxon>
    </lineage>
</organism>
<reference evidence="1 2" key="1">
    <citation type="journal article" date="2015" name="Genome Biol.">
        <title>Comparative genomics of Steinernema reveals deeply conserved gene regulatory networks.</title>
        <authorList>
            <person name="Dillman A.R."/>
            <person name="Macchietto M."/>
            <person name="Porter C.F."/>
            <person name="Rogers A."/>
            <person name="Williams B."/>
            <person name="Antoshechkin I."/>
            <person name="Lee M.M."/>
            <person name="Goodwin Z."/>
            <person name="Lu X."/>
            <person name="Lewis E.E."/>
            <person name="Goodrich-Blair H."/>
            <person name="Stock S.P."/>
            <person name="Adams B.J."/>
            <person name="Sternberg P.W."/>
            <person name="Mortazavi A."/>
        </authorList>
    </citation>
    <scope>NUCLEOTIDE SEQUENCE [LARGE SCALE GENOMIC DNA]</scope>
    <source>
        <strain evidence="1 2">ALL</strain>
    </source>
</reference>
<evidence type="ECO:0000313" key="1">
    <source>
        <dbReference type="EMBL" id="TKR93877.1"/>
    </source>
</evidence>
<comment type="caution">
    <text evidence="1">The sequence shown here is derived from an EMBL/GenBank/DDBJ whole genome shotgun (WGS) entry which is preliminary data.</text>
</comment>
<evidence type="ECO:0000313" key="2">
    <source>
        <dbReference type="Proteomes" id="UP000298663"/>
    </source>
</evidence>
<dbReference type="EMBL" id="AZBU02000002">
    <property type="protein sequence ID" value="TKR93877.1"/>
    <property type="molecule type" value="Genomic_DNA"/>
</dbReference>
<accession>A0A4U5PBW8</accession>
<dbReference type="Proteomes" id="UP000298663">
    <property type="component" value="Unassembled WGS sequence"/>
</dbReference>
<dbReference type="AlphaFoldDB" id="A0A4U5PBW8"/>
<reference evidence="1 2" key="2">
    <citation type="journal article" date="2019" name="G3 (Bethesda)">
        <title>Hybrid Assembly of the Genome of the Entomopathogenic Nematode Steinernema carpocapsae Identifies the X-Chromosome.</title>
        <authorList>
            <person name="Serra L."/>
            <person name="Macchietto M."/>
            <person name="Macias-Munoz A."/>
            <person name="McGill C.J."/>
            <person name="Rodriguez I.M."/>
            <person name="Rodriguez B."/>
            <person name="Murad R."/>
            <person name="Mortazavi A."/>
        </authorList>
    </citation>
    <scope>NUCLEOTIDE SEQUENCE [LARGE SCALE GENOMIC DNA]</scope>
    <source>
        <strain evidence="1 2">ALL</strain>
    </source>
</reference>
<name>A0A4U5PBW8_STECR</name>
<protein>
    <submittedName>
        <fullName evidence="1">Uncharacterized protein</fullName>
    </submittedName>
</protein>
<sequence>MLDAPRLFARFSAVVFVSGRRRGGGGQAVLEVEEQRRRRSEERAVAEEGAWAGKRTRGGTVRVNSNW</sequence>